<gene>
    <name evidence="1" type="ORF">PHYPA_003245</name>
</gene>
<keyword evidence="3" id="KW-1185">Reference proteome</keyword>
<evidence type="ECO:0000313" key="2">
    <source>
        <dbReference type="EnsemblPlants" id="PAC:32933436.CDS.1"/>
    </source>
</evidence>
<dbReference type="STRING" id="3218.A0A2K1L347"/>
<reference evidence="1 3" key="2">
    <citation type="journal article" date="2018" name="Plant J.">
        <title>The Physcomitrella patens chromosome-scale assembly reveals moss genome structure and evolution.</title>
        <authorList>
            <person name="Lang D."/>
            <person name="Ullrich K.K."/>
            <person name="Murat F."/>
            <person name="Fuchs J."/>
            <person name="Jenkins J."/>
            <person name="Haas F.B."/>
            <person name="Piednoel M."/>
            <person name="Gundlach H."/>
            <person name="Van Bel M."/>
            <person name="Meyberg R."/>
            <person name="Vives C."/>
            <person name="Morata J."/>
            <person name="Symeonidi A."/>
            <person name="Hiss M."/>
            <person name="Muchero W."/>
            <person name="Kamisugi Y."/>
            <person name="Saleh O."/>
            <person name="Blanc G."/>
            <person name="Decker E.L."/>
            <person name="van Gessel N."/>
            <person name="Grimwood J."/>
            <person name="Hayes R.D."/>
            <person name="Graham S.W."/>
            <person name="Gunter L.E."/>
            <person name="McDaniel S.F."/>
            <person name="Hoernstein S.N.W."/>
            <person name="Larsson A."/>
            <person name="Li F.W."/>
            <person name="Perroud P.F."/>
            <person name="Phillips J."/>
            <person name="Ranjan P."/>
            <person name="Rokshar D.S."/>
            <person name="Rothfels C.J."/>
            <person name="Schneider L."/>
            <person name="Shu S."/>
            <person name="Stevenson D.W."/>
            <person name="Thummler F."/>
            <person name="Tillich M."/>
            <person name="Villarreal Aguilar J.C."/>
            <person name="Widiez T."/>
            <person name="Wong G.K."/>
            <person name="Wymore A."/>
            <person name="Zhang Y."/>
            <person name="Zimmer A.D."/>
            <person name="Quatrano R.S."/>
            <person name="Mayer K.F.X."/>
            <person name="Goodstein D."/>
            <person name="Casacuberta J.M."/>
            <person name="Vandepoele K."/>
            <person name="Reski R."/>
            <person name="Cuming A.C."/>
            <person name="Tuskan G.A."/>
            <person name="Maumus F."/>
            <person name="Salse J."/>
            <person name="Schmutz J."/>
            <person name="Rensing S.A."/>
        </authorList>
    </citation>
    <scope>NUCLEOTIDE SEQUENCE [LARGE SCALE GENOMIC DNA]</scope>
    <source>
        <strain evidence="2 3">cv. Gransden 2004</strain>
    </source>
</reference>
<dbReference type="InParanoid" id="A0A2K1L347"/>
<proteinExistence type="predicted"/>
<dbReference type="AlphaFoldDB" id="A0A2K1L347"/>
<protein>
    <submittedName>
        <fullName evidence="1 2">Uncharacterized protein</fullName>
    </submittedName>
</protein>
<evidence type="ECO:0000313" key="3">
    <source>
        <dbReference type="Proteomes" id="UP000006727"/>
    </source>
</evidence>
<evidence type="ECO:0000313" key="1">
    <source>
        <dbReference type="EMBL" id="PNR60452.1"/>
    </source>
</evidence>
<dbReference type="PANTHER" id="PTHR14187">
    <property type="entry name" value="ALPHA KINASE/ELONGATION FACTOR 2 KINASE"/>
    <property type="match status" value="1"/>
</dbReference>
<sequence>MLGLDFGTTFSGFGYAHRSDPTEVNVHYEWPGSTRAKPYCKTQTALYYKPTRTGLQFDSWGWQAQLNYTRDLDLVQRKKAAANTIDELVTRFKLHLADQKSGPFSPFS</sequence>
<dbReference type="Gramene" id="Pp3c2_26990V3.1">
    <property type="protein sequence ID" value="PAC:32933436.CDS.1"/>
    <property type="gene ID" value="Pp3c2_26990"/>
</dbReference>
<reference evidence="1 3" key="1">
    <citation type="journal article" date="2008" name="Science">
        <title>The Physcomitrella genome reveals evolutionary insights into the conquest of land by plants.</title>
        <authorList>
            <person name="Rensing S."/>
            <person name="Lang D."/>
            <person name="Zimmer A."/>
            <person name="Terry A."/>
            <person name="Salamov A."/>
            <person name="Shapiro H."/>
            <person name="Nishiyama T."/>
            <person name="Perroud P.-F."/>
            <person name="Lindquist E."/>
            <person name="Kamisugi Y."/>
            <person name="Tanahashi T."/>
            <person name="Sakakibara K."/>
            <person name="Fujita T."/>
            <person name="Oishi K."/>
            <person name="Shin-I T."/>
            <person name="Kuroki Y."/>
            <person name="Toyoda A."/>
            <person name="Suzuki Y."/>
            <person name="Hashimoto A."/>
            <person name="Yamaguchi K."/>
            <person name="Sugano A."/>
            <person name="Kohara Y."/>
            <person name="Fujiyama A."/>
            <person name="Anterola A."/>
            <person name="Aoki S."/>
            <person name="Ashton N."/>
            <person name="Barbazuk W.B."/>
            <person name="Barker E."/>
            <person name="Bennetzen J."/>
            <person name="Bezanilla M."/>
            <person name="Blankenship R."/>
            <person name="Cho S.H."/>
            <person name="Dutcher S."/>
            <person name="Estelle M."/>
            <person name="Fawcett J.A."/>
            <person name="Gundlach H."/>
            <person name="Hanada K."/>
            <person name="Heyl A."/>
            <person name="Hicks K.A."/>
            <person name="Hugh J."/>
            <person name="Lohr M."/>
            <person name="Mayer K."/>
            <person name="Melkozernov A."/>
            <person name="Murata T."/>
            <person name="Nelson D."/>
            <person name="Pils B."/>
            <person name="Prigge M."/>
            <person name="Reiss B."/>
            <person name="Renner T."/>
            <person name="Rombauts S."/>
            <person name="Rushton P."/>
            <person name="Sanderfoot A."/>
            <person name="Schween G."/>
            <person name="Shiu S.-H."/>
            <person name="Stueber K."/>
            <person name="Theodoulou F.L."/>
            <person name="Tu H."/>
            <person name="Van de Peer Y."/>
            <person name="Verrier P.J."/>
            <person name="Waters E."/>
            <person name="Wood A."/>
            <person name="Yang L."/>
            <person name="Cove D."/>
            <person name="Cuming A."/>
            <person name="Hasebe M."/>
            <person name="Lucas S."/>
            <person name="Mishler D.B."/>
            <person name="Reski R."/>
            <person name="Grigoriev I."/>
            <person name="Quatrano R.S."/>
            <person name="Boore J.L."/>
        </authorList>
    </citation>
    <scope>NUCLEOTIDE SEQUENCE [LARGE SCALE GENOMIC DNA]</scope>
    <source>
        <strain evidence="2 3">cv. Gransden 2004</strain>
    </source>
</reference>
<dbReference type="EMBL" id="ABEU02000002">
    <property type="protein sequence ID" value="PNR60452.1"/>
    <property type="molecule type" value="Genomic_DNA"/>
</dbReference>
<dbReference type="PaxDb" id="3218-PP1S22_362V6.1"/>
<dbReference type="PANTHER" id="PTHR14187:SF5">
    <property type="entry name" value="HEAT SHOCK 70 KDA PROTEIN 12A"/>
    <property type="match status" value="1"/>
</dbReference>
<name>A0A2K1L347_PHYPA</name>
<organism evidence="1">
    <name type="scientific">Physcomitrium patens</name>
    <name type="common">Spreading-leaved earth moss</name>
    <name type="synonym">Physcomitrella patens</name>
    <dbReference type="NCBI Taxonomy" id="3218"/>
    <lineage>
        <taxon>Eukaryota</taxon>
        <taxon>Viridiplantae</taxon>
        <taxon>Streptophyta</taxon>
        <taxon>Embryophyta</taxon>
        <taxon>Bryophyta</taxon>
        <taxon>Bryophytina</taxon>
        <taxon>Bryopsida</taxon>
        <taxon>Funariidae</taxon>
        <taxon>Funariales</taxon>
        <taxon>Funariaceae</taxon>
        <taxon>Physcomitrium</taxon>
    </lineage>
</organism>
<reference evidence="2" key="3">
    <citation type="submission" date="2020-12" db="UniProtKB">
        <authorList>
            <consortium name="EnsemblPlants"/>
        </authorList>
    </citation>
    <scope>IDENTIFICATION</scope>
</reference>
<dbReference type="Gene3D" id="3.30.420.40">
    <property type="match status" value="1"/>
</dbReference>
<accession>A0A2K1L347</accession>
<dbReference type="Proteomes" id="UP000006727">
    <property type="component" value="Chromosome 2"/>
</dbReference>
<dbReference type="EnsemblPlants" id="Pp3c2_26990V3.1">
    <property type="protein sequence ID" value="PAC:32933436.CDS.1"/>
    <property type="gene ID" value="Pp3c2_26990"/>
</dbReference>